<dbReference type="InterPro" id="IPR029420">
    <property type="entry name" value="MTBP_central"/>
</dbReference>
<evidence type="ECO:0000313" key="5">
    <source>
        <dbReference type="Proteomes" id="UP001634394"/>
    </source>
</evidence>
<feature type="domain" description="DM2" evidence="2">
    <location>
        <begin position="177"/>
        <end position="424"/>
    </location>
</feature>
<proteinExistence type="predicted"/>
<evidence type="ECO:0000259" key="3">
    <source>
        <dbReference type="Pfam" id="PF14920"/>
    </source>
</evidence>
<feature type="compositionally biased region" description="Polar residues" evidence="1">
    <location>
        <begin position="521"/>
        <end position="531"/>
    </location>
</feature>
<comment type="caution">
    <text evidence="4">The sequence shown here is derived from an EMBL/GenBank/DDBJ whole genome shotgun (WGS) entry which is preliminary data.</text>
</comment>
<name>A0ABD3VE55_SINWO</name>
<gene>
    <name evidence="4" type="ORF">ACJMK2_009518</name>
</gene>
<feature type="region of interest" description="Disordered" evidence="1">
    <location>
        <begin position="587"/>
        <end position="631"/>
    </location>
</feature>
<evidence type="ECO:0000259" key="2">
    <source>
        <dbReference type="Pfam" id="PF14919"/>
    </source>
</evidence>
<sequence>MLIELLSCYIWITLFFCSYYSFCPLGLHENIPFLGALRRLKDWHNASVYSLDTDSLEQSSFLSRFLSTSDLSTTYEVIDLWRGKLSITEKLENKGFIIPGFRLTQSAGAADGLKFPLQQLHSPNKADVACSGRLGRMLEVLDEIDTSTVPSFMRTSCTGLLMRLPVYPNNGQRVLCETTSLSTTSWKDSIIYDILYVQEPEEEYQDQYEFLYFLITSPDGDSSEVSAIAHLLRSPYEINGRIMDKLYMCSLLGRREDELNMEYDLESLPLLTSDIIVNIQRDISIIQYKLLQKWAGDRKKLDQDTTTSEENLQDFLSRVRQKFLQELSAKLPKYSSRQTDRRLSTNAPSELNQPSTDWNERHILLYQESQKRCLTRLQSSESMALSSPIQPSDNNKTIDVEDFLKFFKPDGSAAATSLSPVRIRCSNILSDLYTISTCKSGSTTNNISPDLLSHTVFYNTEHRCEKLNKHCNKLQERYVLKETYSSYSQNAVSFSNPKCIQKKEKRKFTSPRRSPRKRHTGAQSDNKTFSETLPEPRKSSLRFGKCSYVRKLPSSFSLIALASRQNSEQSGSMLTSTPVPRQVEKLCSQSLPSSRTQTRKSCRESKQESYTTSLSRQPSELKKESRSERHSRKLKEIVEKVLKADGMSTDDPLFSSCASKLFKVTKLYVMLDDLLTHLAEGHKLLPYILVEKTNHLGKI</sequence>
<dbReference type="PANTHER" id="PTHR14382">
    <property type="entry name" value="MDM2-BINDING PROTEIN"/>
    <property type="match status" value="1"/>
</dbReference>
<dbReference type="AlphaFoldDB" id="A0ABD3VE55"/>
<feature type="domain" description="MDN2-binding protein C-terminal" evidence="3">
    <location>
        <begin position="454"/>
        <end position="674"/>
    </location>
</feature>
<feature type="region of interest" description="Disordered" evidence="1">
    <location>
        <begin position="503"/>
        <end position="538"/>
    </location>
</feature>
<dbReference type="InterPro" id="IPR029418">
    <property type="entry name" value="MTBP_C"/>
</dbReference>
<feature type="region of interest" description="Disordered" evidence="1">
    <location>
        <begin position="335"/>
        <end position="355"/>
    </location>
</feature>
<feature type="compositionally biased region" description="Basic and acidic residues" evidence="1">
    <location>
        <begin position="619"/>
        <end position="631"/>
    </location>
</feature>
<evidence type="ECO:0000256" key="1">
    <source>
        <dbReference type="SAM" id="MobiDB-lite"/>
    </source>
</evidence>
<protein>
    <submittedName>
        <fullName evidence="4">Uncharacterized protein</fullName>
    </submittedName>
</protein>
<feature type="compositionally biased region" description="Polar residues" evidence="1">
    <location>
        <begin position="608"/>
        <end position="618"/>
    </location>
</feature>
<evidence type="ECO:0000313" key="4">
    <source>
        <dbReference type="EMBL" id="KAL3859293.1"/>
    </source>
</evidence>
<reference evidence="4 5" key="1">
    <citation type="submission" date="2024-11" db="EMBL/GenBank/DDBJ databases">
        <title>Chromosome-level genome assembly of the freshwater bivalve Anodonta woodiana.</title>
        <authorList>
            <person name="Chen X."/>
        </authorList>
    </citation>
    <scope>NUCLEOTIDE SEQUENCE [LARGE SCALE GENOMIC DNA]</scope>
    <source>
        <strain evidence="4">MN2024</strain>
        <tissue evidence="4">Gills</tissue>
    </source>
</reference>
<dbReference type="InterPro" id="IPR039061">
    <property type="entry name" value="MTBP"/>
</dbReference>
<keyword evidence="5" id="KW-1185">Reference proteome</keyword>
<accession>A0ABD3VE55</accession>
<dbReference type="EMBL" id="JBJQND010000012">
    <property type="protein sequence ID" value="KAL3859293.1"/>
    <property type="molecule type" value="Genomic_DNA"/>
</dbReference>
<feature type="compositionally biased region" description="Polar residues" evidence="1">
    <location>
        <begin position="587"/>
        <end position="596"/>
    </location>
</feature>
<dbReference type="PANTHER" id="PTHR14382:SF1">
    <property type="entry name" value="MDM2-BINDING PROTEIN"/>
    <property type="match status" value="1"/>
</dbReference>
<dbReference type="Proteomes" id="UP001634394">
    <property type="component" value="Unassembled WGS sequence"/>
</dbReference>
<organism evidence="4 5">
    <name type="scientific">Sinanodonta woodiana</name>
    <name type="common">Chinese pond mussel</name>
    <name type="synonym">Anodonta woodiana</name>
    <dbReference type="NCBI Taxonomy" id="1069815"/>
    <lineage>
        <taxon>Eukaryota</taxon>
        <taxon>Metazoa</taxon>
        <taxon>Spiralia</taxon>
        <taxon>Lophotrochozoa</taxon>
        <taxon>Mollusca</taxon>
        <taxon>Bivalvia</taxon>
        <taxon>Autobranchia</taxon>
        <taxon>Heteroconchia</taxon>
        <taxon>Palaeoheterodonta</taxon>
        <taxon>Unionida</taxon>
        <taxon>Unionoidea</taxon>
        <taxon>Unionidae</taxon>
        <taxon>Unioninae</taxon>
        <taxon>Sinanodonta</taxon>
    </lineage>
</organism>
<feature type="compositionally biased region" description="Polar residues" evidence="1">
    <location>
        <begin position="344"/>
        <end position="355"/>
    </location>
</feature>
<dbReference type="Pfam" id="PF14920">
    <property type="entry name" value="MTBP_C"/>
    <property type="match status" value="1"/>
</dbReference>
<dbReference type="Pfam" id="PF14919">
    <property type="entry name" value="MTBP_mid"/>
    <property type="match status" value="1"/>
</dbReference>
<feature type="compositionally biased region" description="Basic residues" evidence="1">
    <location>
        <begin position="503"/>
        <end position="520"/>
    </location>
</feature>